<dbReference type="EMBL" id="LAOC01000001">
    <property type="protein sequence ID" value="KJV78679.1"/>
    <property type="molecule type" value="Genomic_DNA"/>
</dbReference>
<name>A0A0F3PHI9_RICRH</name>
<evidence type="ECO:0000313" key="1">
    <source>
        <dbReference type="EMBL" id="KJV78679.1"/>
    </source>
</evidence>
<dbReference type="AlphaFoldDB" id="A0A0F3PHI9"/>
<proteinExistence type="predicted"/>
<accession>A0A0F3PHI9</accession>
<sequence length="59" mass="6714">MLLFHEIATLHTVARNDDLVSTRAMPARNDAENYNQNVQKQNSQKFILSTSAVFMVEGF</sequence>
<protein>
    <submittedName>
        <fullName evidence="1">Putative multidrug resistance (Atm1)-like protein</fullName>
    </submittedName>
</protein>
<organism evidence="1 2">
    <name type="scientific">Rickettsia rhipicephali str. Ect</name>
    <dbReference type="NCBI Taxonomy" id="1359199"/>
    <lineage>
        <taxon>Bacteria</taxon>
        <taxon>Pseudomonadati</taxon>
        <taxon>Pseudomonadota</taxon>
        <taxon>Alphaproteobacteria</taxon>
        <taxon>Rickettsiales</taxon>
        <taxon>Rickettsiaceae</taxon>
        <taxon>Rickettsieae</taxon>
        <taxon>Rickettsia</taxon>
        <taxon>spotted fever group</taxon>
    </lineage>
</organism>
<comment type="caution">
    <text evidence="1">The sequence shown here is derived from an EMBL/GenBank/DDBJ whole genome shotgun (WGS) entry which is preliminary data.</text>
</comment>
<reference evidence="1 2" key="1">
    <citation type="submission" date="2015-01" db="EMBL/GenBank/DDBJ databases">
        <title>Genome Sequencing of Rickettsiales.</title>
        <authorList>
            <person name="Daugherty S.C."/>
            <person name="Su Q."/>
            <person name="Abolude K."/>
            <person name="Beier-Sexton M."/>
            <person name="Carlyon J.A."/>
            <person name="Carter R."/>
            <person name="Day N.P."/>
            <person name="Dumler S.J."/>
            <person name="Dyachenko V."/>
            <person name="Godinez A."/>
            <person name="Kurtti T.J."/>
            <person name="Lichay M."/>
            <person name="Mullins K.E."/>
            <person name="Ott S."/>
            <person name="Pappas-Brown V."/>
            <person name="Paris D.H."/>
            <person name="Patel P."/>
            <person name="Richards A.L."/>
            <person name="Sadzewicz L."/>
            <person name="Sears K."/>
            <person name="Seidman D."/>
            <person name="Sengamalay N."/>
            <person name="Stenos J."/>
            <person name="Tallon L.J."/>
            <person name="Vincent G."/>
            <person name="Fraser C.M."/>
            <person name="Munderloh U."/>
            <person name="Dunning-Hotopp J.C."/>
        </authorList>
    </citation>
    <scope>NUCLEOTIDE SEQUENCE [LARGE SCALE GENOMIC DNA]</scope>
    <source>
        <strain evidence="1 2">Ect</strain>
    </source>
</reference>
<gene>
    <name evidence="1" type="ORF">RMAECT_0414</name>
</gene>
<evidence type="ECO:0000313" key="2">
    <source>
        <dbReference type="Proteomes" id="UP000033591"/>
    </source>
</evidence>
<dbReference type="Proteomes" id="UP000033591">
    <property type="component" value="Unassembled WGS sequence"/>
</dbReference>